<dbReference type="EMBL" id="WJHE01000720">
    <property type="protein sequence ID" value="MST33771.1"/>
    <property type="molecule type" value="Genomic_DNA"/>
</dbReference>
<dbReference type="Proteomes" id="UP000437736">
    <property type="component" value="Unassembled WGS sequence"/>
</dbReference>
<protein>
    <submittedName>
        <fullName evidence="1">Uncharacterized protein</fullName>
    </submittedName>
</protein>
<organism evidence="1 2">
    <name type="scientific">Acidiferrimicrobium australe</name>
    <dbReference type="NCBI Taxonomy" id="2664430"/>
    <lineage>
        <taxon>Bacteria</taxon>
        <taxon>Bacillati</taxon>
        <taxon>Actinomycetota</taxon>
        <taxon>Acidimicrobiia</taxon>
        <taxon>Acidimicrobiales</taxon>
        <taxon>Acidimicrobiaceae</taxon>
        <taxon>Acidiferrimicrobium</taxon>
    </lineage>
</organism>
<gene>
    <name evidence="1" type="ORF">GHK86_13725</name>
</gene>
<comment type="caution">
    <text evidence="1">The sequence shown here is derived from an EMBL/GenBank/DDBJ whole genome shotgun (WGS) entry which is preliminary data.</text>
</comment>
<name>A0ABW9QW72_9ACTN</name>
<evidence type="ECO:0000313" key="1">
    <source>
        <dbReference type="EMBL" id="MST33771.1"/>
    </source>
</evidence>
<feature type="non-terminal residue" evidence="1">
    <location>
        <position position="185"/>
    </location>
</feature>
<evidence type="ECO:0000313" key="2">
    <source>
        <dbReference type="Proteomes" id="UP000437736"/>
    </source>
</evidence>
<keyword evidence="2" id="KW-1185">Reference proteome</keyword>
<accession>A0ABW9QW72</accession>
<sequence length="185" mass="20023">MSAIRARRSAGSRSPADGVWLEAQRAPLASTVTLRIPGPGAPVVEAAADQPEPELQFWYRRTELQLGVGTDPFVERAVLDSLRARPAARDTTVVDACPGFVTTAMPAPGRLEHRLVLRVPGSTRLVFTPPRSSDRAGVPARSAWRALPLARGVRYRVFLARFSTDGAPQSHDELAWVVTGTPHVT</sequence>
<proteinExistence type="predicted"/>
<reference evidence="1 2" key="1">
    <citation type="submission" date="2019-11" db="EMBL/GenBank/DDBJ databases">
        <title>Acidiferrimicrobium australis gen. nov., sp. nov., an acidophilic and obligately heterotrophic, member of the Actinobacteria that catalyses dissimilatory oxido- reduction of iron isolated from metal-rich acidic water in Chile.</title>
        <authorList>
            <person name="Gonzalez D."/>
            <person name="Huber K."/>
            <person name="Hedrich S."/>
            <person name="Rojas-Villalobos C."/>
            <person name="Quatrini R."/>
            <person name="Dinamarca M.A."/>
            <person name="Schwarz A."/>
            <person name="Canales C."/>
            <person name="Nancucheo I."/>
        </authorList>
    </citation>
    <scope>NUCLEOTIDE SEQUENCE [LARGE SCALE GENOMIC DNA]</scope>
    <source>
        <strain evidence="1 2">USS-CCA1</strain>
    </source>
</reference>